<comment type="caution">
    <text evidence="1">The sequence shown here is derived from an EMBL/GenBank/DDBJ whole genome shotgun (WGS) entry which is preliminary data.</text>
</comment>
<organism evidence="1 2">
    <name type="scientific">Streptomyces brasiliscabiei</name>
    <dbReference type="NCBI Taxonomy" id="2736302"/>
    <lineage>
        <taxon>Bacteria</taxon>
        <taxon>Bacillati</taxon>
        <taxon>Actinomycetota</taxon>
        <taxon>Actinomycetes</taxon>
        <taxon>Kitasatosporales</taxon>
        <taxon>Streptomycetaceae</taxon>
        <taxon>Streptomyces</taxon>
    </lineage>
</organism>
<dbReference type="Proteomes" id="UP001365781">
    <property type="component" value="Unassembled WGS sequence"/>
</dbReference>
<name>A0ABU8G417_9ACTN</name>
<sequence>MLEQGHARLRAAAPADEGADMLGIPVGADGISVLYVDRFGRRRELAVTKAAEVPFEELTPLDRPIPYPGRQSFVTNAWASATDQLLACGSLRQQHCAILLDRDPAVGLRSAGPMELRWSGQGRRHSVRPAFVVSRAGQREVICVQPEELTDQWRYEQEVLAVAASAVGWQVRVLVPPAGVELDNLQLLYAARSPRWLTAGQDHVLAEQFTAPRTIRSGVRAAALPLLSGLDLAYHLIWMRRLHTDTSIPLTSSSTAWACAGDVA</sequence>
<dbReference type="EMBL" id="JBBAYM010000001">
    <property type="protein sequence ID" value="MEI5607922.1"/>
    <property type="molecule type" value="Genomic_DNA"/>
</dbReference>
<proteinExistence type="predicted"/>
<keyword evidence="2" id="KW-1185">Reference proteome</keyword>
<gene>
    <name evidence="1" type="ORF">WB403_02000</name>
</gene>
<dbReference type="RefSeq" id="WP_336535590.1">
    <property type="nucleotide sequence ID" value="NZ_JBBAYL010000002.1"/>
</dbReference>
<protein>
    <submittedName>
        <fullName evidence="1">Uncharacterized protein</fullName>
    </submittedName>
</protein>
<accession>A0ABU8G417</accession>
<reference evidence="1 2" key="1">
    <citation type="submission" date="2024-03" db="EMBL/GenBank/DDBJ databases">
        <title>First Report of Pectobacterium brasiliscabiei causing potato scab in china.</title>
        <authorList>
            <person name="Handique U."/>
        </authorList>
    </citation>
    <scope>NUCLEOTIDE SEQUENCE [LARGE SCALE GENOMIC DNA]</scope>
    <source>
        <strain evidence="1 2">ZRIMU1503</strain>
    </source>
</reference>
<evidence type="ECO:0000313" key="1">
    <source>
        <dbReference type="EMBL" id="MEI5607922.1"/>
    </source>
</evidence>
<evidence type="ECO:0000313" key="2">
    <source>
        <dbReference type="Proteomes" id="UP001365781"/>
    </source>
</evidence>